<feature type="repeat" description="WD" evidence="1">
    <location>
        <begin position="31"/>
        <end position="58"/>
    </location>
</feature>
<accession>A0ABP1BMD6</accession>
<dbReference type="InterPro" id="IPR001680">
    <property type="entry name" value="WD40_rpt"/>
</dbReference>
<evidence type="ECO:0000313" key="4">
    <source>
        <dbReference type="Proteomes" id="UP001497522"/>
    </source>
</evidence>
<dbReference type="InterPro" id="IPR036322">
    <property type="entry name" value="WD40_repeat_dom_sf"/>
</dbReference>
<evidence type="ECO:0000313" key="3">
    <source>
        <dbReference type="EMBL" id="CAK9876977.1"/>
    </source>
</evidence>
<keyword evidence="1" id="KW-0853">WD repeat</keyword>
<dbReference type="PANTHER" id="PTHR13831:SF0">
    <property type="entry name" value="PROTEIN HIRA"/>
    <property type="match status" value="1"/>
</dbReference>
<organism evidence="3 4">
    <name type="scientific">Sphagnum jensenii</name>
    <dbReference type="NCBI Taxonomy" id="128206"/>
    <lineage>
        <taxon>Eukaryota</taxon>
        <taxon>Viridiplantae</taxon>
        <taxon>Streptophyta</taxon>
        <taxon>Embryophyta</taxon>
        <taxon>Bryophyta</taxon>
        <taxon>Sphagnophytina</taxon>
        <taxon>Sphagnopsida</taxon>
        <taxon>Sphagnales</taxon>
        <taxon>Sphagnaceae</taxon>
        <taxon>Sphagnum</taxon>
    </lineage>
</organism>
<dbReference type="Proteomes" id="UP001497522">
    <property type="component" value="Chromosome 5"/>
</dbReference>
<proteinExistence type="predicted"/>
<keyword evidence="4" id="KW-1185">Reference proteome</keyword>
<evidence type="ECO:0000256" key="1">
    <source>
        <dbReference type="PROSITE-ProRule" id="PRU00221"/>
    </source>
</evidence>
<dbReference type="SUPFAM" id="SSF50978">
    <property type="entry name" value="WD40 repeat-like"/>
    <property type="match status" value="1"/>
</dbReference>
<name>A0ABP1BMD6_9BRYO</name>
<sequence>MDAASSTIDDASCPRFSDDEGEGPGVVRLQIFSLNVQPSGFRFTTAGGDHKVRIWNLKPLGKQDSGSSASVNKLLATLRDHFGLVNCV</sequence>
<dbReference type="PANTHER" id="PTHR13831">
    <property type="entry name" value="MEMBER OF THE HIR1 FAMILY OF WD-REPEAT PROTEINS"/>
    <property type="match status" value="1"/>
</dbReference>
<protein>
    <submittedName>
        <fullName evidence="3">Uncharacterized protein</fullName>
    </submittedName>
</protein>
<dbReference type="InterPro" id="IPR031120">
    <property type="entry name" value="HIR1-like"/>
</dbReference>
<reference evidence="3" key="1">
    <citation type="submission" date="2024-03" db="EMBL/GenBank/DDBJ databases">
        <authorList>
            <consortium name="ELIXIR-Norway"/>
            <consortium name="Elixir Norway"/>
        </authorList>
    </citation>
    <scope>NUCLEOTIDE SEQUENCE</scope>
</reference>
<dbReference type="Gene3D" id="2.130.10.10">
    <property type="entry name" value="YVTN repeat-like/Quinoprotein amine dehydrogenase"/>
    <property type="match status" value="1"/>
</dbReference>
<gene>
    <name evidence="3" type="ORF">CSSPJE1EN2_LOCUS19019</name>
</gene>
<dbReference type="InterPro" id="IPR015943">
    <property type="entry name" value="WD40/YVTN_repeat-like_dom_sf"/>
</dbReference>
<dbReference type="PROSITE" id="PS50082">
    <property type="entry name" value="WD_REPEATS_2"/>
    <property type="match status" value="1"/>
</dbReference>
<evidence type="ECO:0000256" key="2">
    <source>
        <dbReference type="SAM" id="MobiDB-lite"/>
    </source>
</evidence>
<feature type="region of interest" description="Disordered" evidence="2">
    <location>
        <begin position="1"/>
        <end position="22"/>
    </location>
</feature>
<dbReference type="EMBL" id="OZ023706">
    <property type="protein sequence ID" value="CAK9876977.1"/>
    <property type="molecule type" value="Genomic_DNA"/>
</dbReference>